<evidence type="ECO:0000256" key="6">
    <source>
        <dbReference type="ARBA" id="ARBA00022777"/>
    </source>
</evidence>
<dbReference type="InterPro" id="IPR036890">
    <property type="entry name" value="HATPase_C_sf"/>
</dbReference>
<feature type="domain" description="Histidine kinase" evidence="10">
    <location>
        <begin position="263"/>
        <end position="479"/>
    </location>
</feature>
<keyword evidence="8" id="KW-0902">Two-component regulatory system</keyword>
<dbReference type="Gene3D" id="3.30.565.10">
    <property type="entry name" value="Histidine kinase-like ATPase, C-terminal domain"/>
    <property type="match status" value="1"/>
</dbReference>
<evidence type="ECO:0000256" key="1">
    <source>
        <dbReference type="ARBA" id="ARBA00000085"/>
    </source>
</evidence>
<sequence length="486" mass="54350">MQSSFSVLTMLWSMCAAACFMLGMIQVMTWYQRKWKTAYLLSFSMAIAATLIALFELSMMFATDVERYQVLFSLHAFCIFFVLLSLVLFARSYLGHGSQWILVPIIVLWPIQVLANTLFPEGPLYLNVLQIERVETYWGESFTFARIETSPMKYLTDTTTALIMIYLMQSAWAGWRHGMRQRAIVVGGGSMLFIVIAGIHTPLVDAGLVRTPYMISFAFMPILASLTYQFVSEAERDRTDLQRMRREMERLSRIGMLGEVAAGIAHELNQPLTAILSNAQAARRFLELENPDLDEVRDIVNDIIADDKRAGGVIHGLRAMFNRDETLPGAARVNDAIRVVSKILIGELRSNKVKLETELAKNLPAVIGDEVQIQQVLMNLILNAMHAMSDAPDHARRIVVRTVPAGGEVLISVADTGPGISAEALPRLFEPFYTMQKKDGLGVGLAICSRIVERHGGRIWAENNSDVGAIFKFTLPIKRDTDEKPA</sequence>
<evidence type="ECO:0000256" key="9">
    <source>
        <dbReference type="SAM" id="Phobius"/>
    </source>
</evidence>
<name>A0A7D9D2X9_9GAMM</name>
<dbReference type="Pfam" id="PF02518">
    <property type="entry name" value="HATPase_c"/>
    <property type="match status" value="1"/>
</dbReference>
<comment type="catalytic activity">
    <reaction evidence="1">
        <text>ATP + protein L-histidine = ADP + protein N-phospho-L-histidine.</text>
        <dbReference type="EC" id="2.7.13.3"/>
    </reaction>
</comment>
<evidence type="ECO:0000256" key="5">
    <source>
        <dbReference type="ARBA" id="ARBA00022741"/>
    </source>
</evidence>
<accession>A0A7D9D2X9</accession>
<dbReference type="SMART" id="SM00387">
    <property type="entry name" value="HATPase_c"/>
    <property type="match status" value="1"/>
</dbReference>
<dbReference type="Pfam" id="PF00512">
    <property type="entry name" value="HisKA"/>
    <property type="match status" value="1"/>
</dbReference>
<evidence type="ECO:0000256" key="3">
    <source>
        <dbReference type="ARBA" id="ARBA00022553"/>
    </source>
</evidence>
<dbReference type="SUPFAM" id="SSF47384">
    <property type="entry name" value="Homodimeric domain of signal transducing histidine kinase"/>
    <property type="match status" value="1"/>
</dbReference>
<protein>
    <recommendedName>
        <fullName evidence="2">histidine kinase</fullName>
        <ecNumber evidence="2">2.7.13.3</ecNumber>
    </recommendedName>
</protein>
<keyword evidence="7" id="KW-0067">ATP-binding</keyword>
<keyword evidence="6 11" id="KW-0418">Kinase</keyword>
<evidence type="ECO:0000256" key="2">
    <source>
        <dbReference type="ARBA" id="ARBA00012438"/>
    </source>
</evidence>
<gene>
    <name evidence="11" type="ORF">JTBM06_V1_110018</name>
</gene>
<dbReference type="InterPro" id="IPR036097">
    <property type="entry name" value="HisK_dim/P_sf"/>
</dbReference>
<dbReference type="GO" id="GO:0000155">
    <property type="term" value="F:phosphorelay sensor kinase activity"/>
    <property type="evidence" value="ECO:0007669"/>
    <property type="project" value="InterPro"/>
</dbReference>
<evidence type="ECO:0000259" key="10">
    <source>
        <dbReference type="PROSITE" id="PS50109"/>
    </source>
</evidence>
<dbReference type="EMBL" id="LR633967">
    <property type="protein sequence ID" value="VUX55789.1"/>
    <property type="molecule type" value="Genomic_DNA"/>
</dbReference>
<keyword evidence="4 11" id="KW-0808">Transferase</keyword>
<dbReference type="PROSITE" id="PS50109">
    <property type="entry name" value="HIS_KIN"/>
    <property type="match status" value="1"/>
</dbReference>
<dbReference type="SMART" id="SM00388">
    <property type="entry name" value="HisKA"/>
    <property type="match status" value="1"/>
</dbReference>
<feature type="transmembrane region" description="Helical" evidence="9">
    <location>
        <begin position="6"/>
        <end position="31"/>
    </location>
</feature>
<keyword evidence="5" id="KW-0547">Nucleotide-binding</keyword>
<feature type="transmembrane region" description="Helical" evidence="9">
    <location>
        <begin position="38"/>
        <end position="62"/>
    </location>
</feature>
<feature type="transmembrane region" description="Helical" evidence="9">
    <location>
        <begin position="101"/>
        <end position="119"/>
    </location>
</feature>
<dbReference type="InterPro" id="IPR005467">
    <property type="entry name" value="His_kinase_dom"/>
</dbReference>
<organism evidence="11">
    <name type="scientific">uncultured Woeseiaceae bacterium</name>
    <dbReference type="NCBI Taxonomy" id="1983305"/>
    <lineage>
        <taxon>Bacteria</taxon>
        <taxon>Pseudomonadati</taxon>
        <taxon>Pseudomonadota</taxon>
        <taxon>Gammaproteobacteria</taxon>
        <taxon>Woeseiales</taxon>
        <taxon>Woeseiaceae</taxon>
        <taxon>environmental samples</taxon>
    </lineage>
</organism>
<evidence type="ECO:0000256" key="7">
    <source>
        <dbReference type="ARBA" id="ARBA00022840"/>
    </source>
</evidence>
<dbReference type="SUPFAM" id="SSF55874">
    <property type="entry name" value="ATPase domain of HSP90 chaperone/DNA topoisomerase II/histidine kinase"/>
    <property type="match status" value="1"/>
</dbReference>
<evidence type="ECO:0000313" key="11">
    <source>
        <dbReference type="EMBL" id="VUX55789.1"/>
    </source>
</evidence>
<keyword evidence="3" id="KW-0597">Phosphoprotein</keyword>
<dbReference type="EC" id="2.7.13.3" evidence="2"/>
<dbReference type="InterPro" id="IPR003661">
    <property type="entry name" value="HisK_dim/P_dom"/>
</dbReference>
<reference evidence="11" key="1">
    <citation type="submission" date="2019-07" db="EMBL/GenBank/DDBJ databases">
        <authorList>
            <person name="Weber M."/>
            <person name="Kostadinov I."/>
            <person name="Kostadinov D I."/>
        </authorList>
    </citation>
    <scope>NUCLEOTIDE SEQUENCE</scope>
    <source>
        <strain evidence="11">Gfbio:sag-sample-m06:053724c1-46a9-4a36-b237-ea2bf867836b</strain>
    </source>
</reference>
<dbReference type="PRINTS" id="PR00344">
    <property type="entry name" value="BCTRLSENSOR"/>
</dbReference>
<dbReference type="PANTHER" id="PTHR43065:SF10">
    <property type="entry name" value="PEROXIDE STRESS-ACTIVATED HISTIDINE KINASE MAK3"/>
    <property type="match status" value="1"/>
</dbReference>
<dbReference type="CDD" id="cd00082">
    <property type="entry name" value="HisKA"/>
    <property type="match status" value="1"/>
</dbReference>
<feature type="transmembrane region" description="Helical" evidence="9">
    <location>
        <begin position="154"/>
        <end position="175"/>
    </location>
</feature>
<dbReference type="Gene3D" id="1.10.287.130">
    <property type="match status" value="1"/>
</dbReference>
<keyword evidence="9" id="KW-0472">Membrane</keyword>
<dbReference type="PANTHER" id="PTHR43065">
    <property type="entry name" value="SENSOR HISTIDINE KINASE"/>
    <property type="match status" value="1"/>
</dbReference>
<feature type="transmembrane region" description="Helical" evidence="9">
    <location>
        <begin position="182"/>
        <end position="201"/>
    </location>
</feature>
<dbReference type="InterPro" id="IPR004358">
    <property type="entry name" value="Sig_transdc_His_kin-like_C"/>
</dbReference>
<proteinExistence type="predicted"/>
<dbReference type="InterPro" id="IPR003594">
    <property type="entry name" value="HATPase_dom"/>
</dbReference>
<evidence type="ECO:0000256" key="4">
    <source>
        <dbReference type="ARBA" id="ARBA00022679"/>
    </source>
</evidence>
<keyword evidence="9" id="KW-0812">Transmembrane</keyword>
<dbReference type="GO" id="GO:0005524">
    <property type="term" value="F:ATP binding"/>
    <property type="evidence" value="ECO:0007669"/>
    <property type="project" value="UniProtKB-KW"/>
</dbReference>
<keyword evidence="9" id="KW-1133">Transmembrane helix</keyword>
<feature type="transmembrane region" description="Helical" evidence="9">
    <location>
        <begin position="68"/>
        <end position="89"/>
    </location>
</feature>
<evidence type="ECO:0000256" key="8">
    <source>
        <dbReference type="ARBA" id="ARBA00023012"/>
    </source>
</evidence>
<dbReference type="AlphaFoldDB" id="A0A7D9D2X9"/>